<evidence type="ECO:0000313" key="2">
    <source>
        <dbReference type="Proteomes" id="UP000233556"/>
    </source>
</evidence>
<keyword evidence="2" id="KW-1185">Reference proteome</keyword>
<evidence type="ECO:0000313" key="1">
    <source>
        <dbReference type="EMBL" id="PKU41959.1"/>
    </source>
</evidence>
<accession>A0A2I0U7F8</accession>
<gene>
    <name evidence="1" type="ORF">llap_7737</name>
</gene>
<protein>
    <submittedName>
        <fullName evidence="1">Uncharacterized protein</fullName>
    </submittedName>
</protein>
<reference evidence="2" key="1">
    <citation type="submission" date="2017-11" db="EMBL/GenBank/DDBJ databases">
        <authorList>
            <person name="Lima N.C."/>
            <person name="Parody-Merino A.M."/>
            <person name="Battley P.F."/>
            <person name="Fidler A.E."/>
            <person name="Prosdocimi F."/>
        </authorList>
    </citation>
    <scope>NUCLEOTIDE SEQUENCE [LARGE SCALE GENOMIC DNA]</scope>
</reference>
<sequence>MFRCCELLAVQQAVSCLSNLRELNNFWGRCRNRVTTGIVKHVLCKEQLRDWGWLSREERDILGDLTAAARTRKEVIKKTMSEEDYLQKNSRWDGLQNAGVQPEKDLSITDGLSEFGSVESGIRRQRSLEEFETFSPKSSKRKNGGSLDARSFLSSDLFMASGRDDRSVSSGDLLKVDFSPVGIQATDENIEPQGHKYEYPIHSLPSSNWMLIMTF</sequence>
<dbReference type="Proteomes" id="UP000233556">
    <property type="component" value="Unassembled WGS sequence"/>
</dbReference>
<organism evidence="1 2">
    <name type="scientific">Limosa lapponica baueri</name>
    <dbReference type="NCBI Taxonomy" id="1758121"/>
    <lineage>
        <taxon>Eukaryota</taxon>
        <taxon>Metazoa</taxon>
        <taxon>Chordata</taxon>
        <taxon>Craniata</taxon>
        <taxon>Vertebrata</taxon>
        <taxon>Euteleostomi</taxon>
        <taxon>Archelosauria</taxon>
        <taxon>Archosauria</taxon>
        <taxon>Dinosauria</taxon>
        <taxon>Saurischia</taxon>
        <taxon>Theropoda</taxon>
        <taxon>Coelurosauria</taxon>
        <taxon>Aves</taxon>
        <taxon>Neognathae</taxon>
        <taxon>Neoaves</taxon>
        <taxon>Charadriiformes</taxon>
        <taxon>Scolopacidae</taxon>
        <taxon>Limosa</taxon>
    </lineage>
</organism>
<name>A0A2I0U7F8_LIMLA</name>
<dbReference type="AlphaFoldDB" id="A0A2I0U7F8"/>
<reference evidence="2" key="2">
    <citation type="submission" date="2017-12" db="EMBL/GenBank/DDBJ databases">
        <title>Genome sequence of the Bar-tailed Godwit (Limosa lapponica baueri).</title>
        <authorList>
            <person name="Lima N.C.B."/>
            <person name="Parody-Merino A.M."/>
            <person name="Battley P.F."/>
            <person name="Fidler A.E."/>
            <person name="Prosdocimi F."/>
        </authorList>
    </citation>
    <scope>NUCLEOTIDE SEQUENCE [LARGE SCALE GENOMIC DNA]</scope>
</reference>
<proteinExistence type="predicted"/>
<dbReference type="EMBL" id="KZ506051">
    <property type="protein sequence ID" value="PKU41959.1"/>
    <property type="molecule type" value="Genomic_DNA"/>
</dbReference>